<keyword evidence="9" id="KW-1185">Reference proteome</keyword>
<keyword evidence="3 6" id="KW-0812">Transmembrane</keyword>
<reference evidence="8 9" key="1">
    <citation type="submission" date="2020-04" db="EMBL/GenBank/DDBJ databases">
        <title>Perkinsus olseni comparative genomics.</title>
        <authorList>
            <person name="Bogema D.R."/>
        </authorList>
    </citation>
    <scope>NUCLEOTIDE SEQUENCE [LARGE SCALE GENOMIC DNA]</scope>
    <source>
        <strain evidence="8 9">ATCC PRA-207</strain>
    </source>
</reference>
<keyword evidence="4 6" id="KW-1133">Transmembrane helix</keyword>
<dbReference type="InterPro" id="IPR036259">
    <property type="entry name" value="MFS_trans_sf"/>
</dbReference>
<feature type="transmembrane region" description="Helical" evidence="6">
    <location>
        <begin position="42"/>
        <end position="60"/>
    </location>
</feature>
<dbReference type="Gene3D" id="1.20.1250.20">
    <property type="entry name" value="MFS general substrate transporter like domains"/>
    <property type="match status" value="1"/>
</dbReference>
<dbReference type="InterPro" id="IPR005828">
    <property type="entry name" value="MFS_sugar_transport-like"/>
</dbReference>
<feature type="transmembrane region" description="Helical" evidence="6">
    <location>
        <begin position="12"/>
        <end position="33"/>
    </location>
</feature>
<accession>A0A7J6SHG0</accession>
<feature type="domain" description="Major facilitator superfamily (MFS) profile" evidence="7">
    <location>
        <begin position="1"/>
        <end position="135"/>
    </location>
</feature>
<dbReference type="PANTHER" id="PTHR48020">
    <property type="entry name" value="PROTON MYO-INOSITOL COTRANSPORTER"/>
    <property type="match status" value="1"/>
</dbReference>
<gene>
    <name evidence="8" type="ORF">FOZ63_006946</name>
</gene>
<dbReference type="SUPFAM" id="SSF103473">
    <property type="entry name" value="MFS general substrate transporter"/>
    <property type="match status" value="1"/>
</dbReference>
<sequence>MYLLDRLGRRPLLISSWVGIAISQLLMGIFFYLDRDGDAQNLGWLALLAAYGYQLSYSWGSGPIRWMLPSEIFPDEARGLASAIATTSNWGGAFFFVLFLESCIEATSMQAAFFFFSCVAAAVTVFEWYMVPETKGKTFEEIQKMFESA</sequence>
<dbReference type="Pfam" id="PF00083">
    <property type="entry name" value="Sugar_tr"/>
    <property type="match status" value="1"/>
</dbReference>
<dbReference type="GO" id="GO:0022857">
    <property type="term" value="F:transmembrane transporter activity"/>
    <property type="evidence" value="ECO:0007669"/>
    <property type="project" value="InterPro"/>
</dbReference>
<evidence type="ECO:0000256" key="4">
    <source>
        <dbReference type="ARBA" id="ARBA00022989"/>
    </source>
</evidence>
<evidence type="ECO:0000313" key="9">
    <source>
        <dbReference type="Proteomes" id="UP000553632"/>
    </source>
</evidence>
<dbReference type="AlphaFoldDB" id="A0A7J6SHG0"/>
<dbReference type="GO" id="GO:0016020">
    <property type="term" value="C:membrane"/>
    <property type="evidence" value="ECO:0007669"/>
    <property type="project" value="UniProtKB-SubCell"/>
</dbReference>
<dbReference type="OMA" id="NFATAYP"/>
<dbReference type="PANTHER" id="PTHR48020:SF12">
    <property type="entry name" value="PROTON MYO-INOSITOL COTRANSPORTER"/>
    <property type="match status" value="1"/>
</dbReference>
<proteinExistence type="predicted"/>
<name>A0A7J6SHG0_PEROL</name>
<evidence type="ECO:0000256" key="5">
    <source>
        <dbReference type="ARBA" id="ARBA00023136"/>
    </source>
</evidence>
<dbReference type="PROSITE" id="PS50850">
    <property type="entry name" value="MFS"/>
    <property type="match status" value="1"/>
</dbReference>
<evidence type="ECO:0000256" key="1">
    <source>
        <dbReference type="ARBA" id="ARBA00004141"/>
    </source>
</evidence>
<evidence type="ECO:0000259" key="7">
    <source>
        <dbReference type="PROSITE" id="PS50850"/>
    </source>
</evidence>
<evidence type="ECO:0000256" key="2">
    <source>
        <dbReference type="ARBA" id="ARBA00022448"/>
    </source>
</evidence>
<evidence type="ECO:0000313" key="8">
    <source>
        <dbReference type="EMBL" id="KAF4732414.1"/>
    </source>
</evidence>
<dbReference type="InterPro" id="IPR020846">
    <property type="entry name" value="MFS_dom"/>
</dbReference>
<dbReference type="Proteomes" id="UP000553632">
    <property type="component" value="Unassembled WGS sequence"/>
</dbReference>
<dbReference type="InterPro" id="IPR050814">
    <property type="entry name" value="Myo-inositol_Transporter"/>
</dbReference>
<evidence type="ECO:0000256" key="6">
    <source>
        <dbReference type="SAM" id="Phobius"/>
    </source>
</evidence>
<organism evidence="8 9">
    <name type="scientific">Perkinsus olseni</name>
    <name type="common">Perkinsus atlanticus</name>
    <dbReference type="NCBI Taxonomy" id="32597"/>
    <lineage>
        <taxon>Eukaryota</taxon>
        <taxon>Sar</taxon>
        <taxon>Alveolata</taxon>
        <taxon>Perkinsozoa</taxon>
        <taxon>Perkinsea</taxon>
        <taxon>Perkinsida</taxon>
        <taxon>Perkinsidae</taxon>
        <taxon>Perkinsus</taxon>
    </lineage>
</organism>
<dbReference type="EMBL" id="JABANO010018075">
    <property type="protein sequence ID" value="KAF4732414.1"/>
    <property type="molecule type" value="Genomic_DNA"/>
</dbReference>
<feature type="transmembrane region" description="Helical" evidence="6">
    <location>
        <begin position="80"/>
        <end position="100"/>
    </location>
</feature>
<evidence type="ECO:0000256" key="3">
    <source>
        <dbReference type="ARBA" id="ARBA00022692"/>
    </source>
</evidence>
<comment type="subcellular location">
    <subcellularLocation>
        <location evidence="1">Membrane</location>
        <topology evidence="1">Multi-pass membrane protein</topology>
    </subcellularLocation>
</comment>
<feature type="transmembrane region" description="Helical" evidence="6">
    <location>
        <begin position="112"/>
        <end position="131"/>
    </location>
</feature>
<keyword evidence="5 6" id="KW-0472">Membrane</keyword>
<keyword evidence="2" id="KW-0813">Transport</keyword>
<comment type="caution">
    <text evidence="8">The sequence shown here is derived from an EMBL/GenBank/DDBJ whole genome shotgun (WGS) entry which is preliminary data.</text>
</comment>
<protein>
    <recommendedName>
        <fullName evidence="7">Major facilitator superfamily (MFS) profile domain-containing protein</fullName>
    </recommendedName>
</protein>